<dbReference type="AlphaFoldDB" id="A0A914CLG6"/>
<accession>A0A914CLG6</accession>
<proteinExistence type="predicted"/>
<dbReference type="WBParaSite" id="ACRNAN_scaffold1193.g12906.t1">
    <property type="protein sequence ID" value="ACRNAN_scaffold1193.g12906.t1"/>
    <property type="gene ID" value="ACRNAN_scaffold1193.g12906"/>
</dbReference>
<name>A0A914CLG6_9BILA</name>
<sequence length="171" mass="20317">MMKKDYEIKREIWPFEDEYNMNNFHKMISVLNFKQRRILEEVNKMKISLKRGPETKMEDEDQSLVVKTEIPIKNSTPDYQPVQYSPSGTWPERDMYTSNQTNSNDYNNVWYNSMNHNPCENSPNFIQPYENINSCSSLASSSSLSDTNFDYNMYDDLDSINFQDLVYFKNC</sequence>
<organism evidence="1 2">
    <name type="scientific">Acrobeloides nanus</name>
    <dbReference type="NCBI Taxonomy" id="290746"/>
    <lineage>
        <taxon>Eukaryota</taxon>
        <taxon>Metazoa</taxon>
        <taxon>Ecdysozoa</taxon>
        <taxon>Nematoda</taxon>
        <taxon>Chromadorea</taxon>
        <taxon>Rhabditida</taxon>
        <taxon>Tylenchina</taxon>
        <taxon>Cephalobomorpha</taxon>
        <taxon>Cephaloboidea</taxon>
        <taxon>Cephalobidae</taxon>
        <taxon>Acrobeloides</taxon>
    </lineage>
</organism>
<dbReference type="Proteomes" id="UP000887540">
    <property type="component" value="Unplaced"/>
</dbReference>
<evidence type="ECO:0000313" key="2">
    <source>
        <dbReference type="WBParaSite" id="ACRNAN_scaffold1193.g12906.t1"/>
    </source>
</evidence>
<evidence type="ECO:0000313" key="1">
    <source>
        <dbReference type="Proteomes" id="UP000887540"/>
    </source>
</evidence>
<keyword evidence="1" id="KW-1185">Reference proteome</keyword>
<reference evidence="2" key="1">
    <citation type="submission" date="2022-11" db="UniProtKB">
        <authorList>
            <consortium name="WormBaseParasite"/>
        </authorList>
    </citation>
    <scope>IDENTIFICATION</scope>
</reference>
<protein>
    <submittedName>
        <fullName evidence="2">Uncharacterized protein</fullName>
    </submittedName>
</protein>